<gene>
    <name evidence="1" type="ORF">RSO01_17980</name>
</gene>
<evidence type="ECO:0000313" key="2">
    <source>
        <dbReference type="Proteomes" id="UP000321058"/>
    </source>
</evidence>
<keyword evidence="2" id="KW-1185">Reference proteome</keyword>
<dbReference type="RefSeq" id="WP_147148354.1">
    <property type="nucleotide sequence ID" value="NZ_BKAJ01000031.1"/>
</dbReference>
<dbReference type="OrthoDB" id="243598at2"/>
<organism evidence="1 2">
    <name type="scientific">Reyranella soli</name>
    <dbReference type="NCBI Taxonomy" id="1230389"/>
    <lineage>
        <taxon>Bacteria</taxon>
        <taxon>Pseudomonadati</taxon>
        <taxon>Pseudomonadota</taxon>
        <taxon>Alphaproteobacteria</taxon>
        <taxon>Hyphomicrobiales</taxon>
        <taxon>Reyranellaceae</taxon>
        <taxon>Reyranella</taxon>
    </lineage>
</organism>
<proteinExistence type="predicted"/>
<dbReference type="EMBL" id="BKAJ01000031">
    <property type="protein sequence ID" value="GEP54632.1"/>
    <property type="molecule type" value="Genomic_DNA"/>
</dbReference>
<protein>
    <submittedName>
        <fullName evidence="1">Uncharacterized protein</fullName>
    </submittedName>
</protein>
<sequence>MSKGLPLPPPPKKPISFTPLMKAAPALAAWPPGAFRDAYRVGDKPGANWQAVAAGFGVPNVWDLIWFNFQTTDPREVNFYLHRYVGCWQSNDGKNFSFKGAEPGIIFIPPFGWKRPSPDPLMARFLSMLTASVSRFPYITYKNVHISRSSFETVGLAVRNGRIGIAYDPDELKRANAAAMYLDYSNRFIFRDPFIDTISRRADVVHEATHAVLDMYKGNGLQILDNEFLAFLSEAIALKTLGYAYEGSNVFGLAAELATMVIDESRTKALVAVEEFDEAIEIDGKVENPVLRLREAIRHHPNFITNWWRRYRDDSV</sequence>
<name>A0A512N6L6_9HYPH</name>
<reference evidence="1 2" key="1">
    <citation type="submission" date="2019-07" db="EMBL/GenBank/DDBJ databases">
        <title>Whole genome shotgun sequence of Reyranella soli NBRC 108950.</title>
        <authorList>
            <person name="Hosoyama A."/>
            <person name="Uohara A."/>
            <person name="Ohji S."/>
            <person name="Ichikawa N."/>
        </authorList>
    </citation>
    <scope>NUCLEOTIDE SEQUENCE [LARGE SCALE GENOMIC DNA]</scope>
    <source>
        <strain evidence="1 2">NBRC 108950</strain>
    </source>
</reference>
<dbReference type="AlphaFoldDB" id="A0A512N6L6"/>
<dbReference type="Proteomes" id="UP000321058">
    <property type="component" value="Unassembled WGS sequence"/>
</dbReference>
<accession>A0A512N6L6</accession>
<comment type="caution">
    <text evidence="1">The sequence shown here is derived from an EMBL/GenBank/DDBJ whole genome shotgun (WGS) entry which is preliminary data.</text>
</comment>
<evidence type="ECO:0000313" key="1">
    <source>
        <dbReference type="EMBL" id="GEP54632.1"/>
    </source>
</evidence>